<feature type="coiled-coil region" evidence="4">
    <location>
        <begin position="428"/>
        <end position="455"/>
    </location>
</feature>
<evidence type="ECO:0000256" key="5">
    <source>
        <dbReference type="SAM" id="SignalP"/>
    </source>
</evidence>
<evidence type="ECO:0000313" key="7">
    <source>
        <dbReference type="Proteomes" id="UP001300012"/>
    </source>
</evidence>
<reference evidence="6 7" key="1">
    <citation type="submission" date="2022-08" db="EMBL/GenBank/DDBJ databases">
        <title>Paenibacillus endoradicis sp. nov., Paenibacillus radicibacter sp. nov and Paenibacillus pararadicis sp. nov., three cold-adapted plant growth-promoting bacteria isolated from root of Larix gmelinii in Great Khingan.</title>
        <authorList>
            <person name="Xue H."/>
        </authorList>
    </citation>
    <scope>NUCLEOTIDE SEQUENCE [LARGE SCALE GENOMIC DNA]</scope>
    <source>
        <strain evidence="6 7">N5-1-1-5</strain>
    </source>
</reference>
<evidence type="ECO:0000256" key="3">
    <source>
        <dbReference type="ARBA" id="ARBA00022729"/>
    </source>
</evidence>
<feature type="chain" id="PRO_5047097049" evidence="5">
    <location>
        <begin position="26"/>
        <end position="455"/>
    </location>
</feature>
<dbReference type="Pfam" id="PF01547">
    <property type="entry name" value="SBP_bac_1"/>
    <property type="match status" value="1"/>
</dbReference>
<keyword evidence="7" id="KW-1185">Reference proteome</keyword>
<accession>A0ABT1YA11</accession>
<dbReference type="Gene3D" id="3.40.190.10">
    <property type="entry name" value="Periplasmic binding protein-like II"/>
    <property type="match status" value="1"/>
</dbReference>
<evidence type="ECO:0000313" key="6">
    <source>
        <dbReference type="EMBL" id="MCR8630034.1"/>
    </source>
</evidence>
<keyword evidence="4" id="KW-0175">Coiled coil</keyword>
<protein>
    <submittedName>
        <fullName evidence="6">Extracellular solute-binding protein</fullName>
    </submittedName>
</protein>
<dbReference type="InterPro" id="IPR006059">
    <property type="entry name" value="SBP"/>
</dbReference>
<dbReference type="EMBL" id="JANQBD010000001">
    <property type="protein sequence ID" value="MCR8630034.1"/>
    <property type="molecule type" value="Genomic_DNA"/>
</dbReference>
<evidence type="ECO:0000256" key="2">
    <source>
        <dbReference type="ARBA" id="ARBA00022448"/>
    </source>
</evidence>
<proteinExistence type="inferred from homology"/>
<evidence type="ECO:0000256" key="4">
    <source>
        <dbReference type="SAM" id="Coils"/>
    </source>
</evidence>
<evidence type="ECO:0000256" key="1">
    <source>
        <dbReference type="ARBA" id="ARBA00008520"/>
    </source>
</evidence>
<dbReference type="PROSITE" id="PS51257">
    <property type="entry name" value="PROKAR_LIPOPROTEIN"/>
    <property type="match status" value="1"/>
</dbReference>
<comment type="caution">
    <text evidence="6">The sequence shown here is derived from an EMBL/GenBank/DDBJ whole genome shotgun (WGS) entry which is preliminary data.</text>
</comment>
<sequence length="455" mass="50338">MRKKGKSIYLLSVIIILMLSGCTPGSTPSESSKSGEKGSPNPVTLEWWVNPSLGFVEENDIKQVITEYKKVAPHVTINYGIVPATSVDEKINVAIASDSFPDVYVDAINRLGPLYVRGITAELDSYMTDDYNYKEYLDSAKALMNIDGKIGLILMEIRSEVIMLNKDLFVKAGVQNLLPDAKTKAWSKDSFAKAAEAIGKLGNGVYGFGLAASEITNDKMIDGFIYADGDEYTNKERNKVTFNTPGNVKKLEWVTQQAKAPYTVPGTAGNKVPDLYELFKQGKIGIMTNDAGQYRSHTEAGIVPKTFEYMNAFYPTDDGSAGKLLINGSGIAVKKQENKVKEKEAANFALWFSNGKIDIVNKVVYQKASKLPTRKSLQSFIVDEHGKELLAMLEQGKGINNPVIIPNYQQIRKVWFNYYQPVMLNDGKVTAKDALAAYEKEAQKLLDEGNKQSKK</sequence>
<comment type="similarity">
    <text evidence="1">Belongs to the bacterial solute-binding protein 1 family.</text>
</comment>
<feature type="signal peptide" evidence="5">
    <location>
        <begin position="1"/>
        <end position="25"/>
    </location>
</feature>
<dbReference type="SUPFAM" id="SSF53850">
    <property type="entry name" value="Periplasmic binding protein-like II"/>
    <property type="match status" value="1"/>
</dbReference>
<keyword evidence="3 5" id="KW-0732">Signal</keyword>
<dbReference type="PANTHER" id="PTHR30061">
    <property type="entry name" value="MALTOSE-BINDING PERIPLASMIC PROTEIN"/>
    <property type="match status" value="1"/>
</dbReference>
<dbReference type="PANTHER" id="PTHR30061:SF50">
    <property type="entry name" value="MALTOSE_MALTODEXTRIN-BINDING PERIPLASMIC PROTEIN"/>
    <property type="match status" value="1"/>
</dbReference>
<dbReference type="RefSeq" id="WP_258211708.1">
    <property type="nucleotide sequence ID" value="NZ_JANQBD010000001.1"/>
</dbReference>
<gene>
    <name evidence="6" type="ORF">NV381_02350</name>
</gene>
<keyword evidence="2" id="KW-0813">Transport</keyword>
<dbReference type="Proteomes" id="UP001300012">
    <property type="component" value="Unassembled WGS sequence"/>
</dbReference>
<name>A0ABT1YA11_9BACL</name>
<organism evidence="6 7">
    <name type="scientific">Paenibacillus radicis</name>
    <name type="common">ex Xue et al. 2023</name>
    <dbReference type="NCBI Taxonomy" id="2972489"/>
    <lineage>
        <taxon>Bacteria</taxon>
        <taxon>Bacillati</taxon>
        <taxon>Bacillota</taxon>
        <taxon>Bacilli</taxon>
        <taxon>Bacillales</taxon>
        <taxon>Paenibacillaceae</taxon>
        <taxon>Paenibacillus</taxon>
    </lineage>
</organism>